<dbReference type="PRINTS" id="PR00080">
    <property type="entry name" value="SDRFAMILY"/>
</dbReference>
<evidence type="ECO:0000256" key="1">
    <source>
        <dbReference type="SAM" id="MobiDB-lite"/>
    </source>
</evidence>
<dbReference type="EMBL" id="CDMZ01000333">
    <property type="protein sequence ID" value="CUC09167.1"/>
    <property type="molecule type" value="Genomic_DNA"/>
</dbReference>
<dbReference type="InterPro" id="IPR002347">
    <property type="entry name" value="SDR_fam"/>
</dbReference>
<reference evidence="2" key="1">
    <citation type="submission" date="2014-11" db="EMBL/GenBank/DDBJ databases">
        <title>Molecular phylogeny of cliff fern family Woodsiaceae with morphological implications.</title>
        <authorList>
            <person name="Shao Y.-Z."/>
            <person name="Wei R."/>
            <person name="Zhang X.-C."/>
        </authorList>
    </citation>
    <scope>NUCLEOTIDE SEQUENCE</scope>
</reference>
<dbReference type="PhylomeDB" id="A0A0K6S6G2"/>
<dbReference type="Gene3D" id="3.40.50.720">
    <property type="entry name" value="NAD(P)-binding Rossmann-like Domain"/>
    <property type="match status" value="1"/>
</dbReference>
<organism evidence="2">
    <name type="scientific">Chromera velia CCMP2878</name>
    <dbReference type="NCBI Taxonomy" id="1169474"/>
    <lineage>
        <taxon>Eukaryota</taxon>
        <taxon>Sar</taxon>
        <taxon>Alveolata</taxon>
        <taxon>Colpodellida</taxon>
        <taxon>Chromeraceae</taxon>
        <taxon>Chromera</taxon>
    </lineage>
</organism>
<sequence length="504" mass="55352">MTLSDWLQHLRNLLPNWSSAASLEDRRFLSVVVTGCDSGFGQLVARDLCVNGCSVFALCLGEERAVRDTLVSLLPGVSGNGVVDPVDAPAASGCGGSVGKEKGRETTGGRRQGEDLLHVIQADVSCEISVQKAVRRVSSILEDLYYATEPKSHFATGRLGEEMFEDDGRRDNTIENRGECQDVRKAKRKDGMIRPPGLFCLINNAGVFEFGGFELMSEEAWRRVFEVNVLGVARCARLFLPLLRQWHHENFRAAVDRKTRCRHLPPGPARIVNMGSILGRSGAGFPFLSAYVASKSAVRGLTETLRREMGQWGVRVVLAEPGGANTHLFDKLHESEREREEMGVEEERPPSVSSRGEAKGGDTEGRSLKVNDGSLQSKGEYPPHEGQTEGPGGRDSGGMQDAKLSRCKGSTNKDSVYEAYGSEYHTRLRKSLSFFLWLFACSPETVTRQLARSAVARSPPRVVVFRWQVDLWGFLILCAVPQFISDAFFAVLVAVGFPRPVSAS</sequence>
<dbReference type="InterPro" id="IPR020904">
    <property type="entry name" value="Sc_DH/Rdtase_CS"/>
</dbReference>
<name>A0A0K6S6G2_9ALVE</name>
<dbReference type="PANTHER" id="PTHR43313:SF36">
    <property type="entry name" value="D-BETA-HYDROXYBUTYRATE DEHYDROGENASE, MITOCHONDRIAL"/>
    <property type="match status" value="1"/>
</dbReference>
<dbReference type="PROSITE" id="PS00061">
    <property type="entry name" value="ADH_SHORT"/>
    <property type="match status" value="1"/>
</dbReference>
<dbReference type="Pfam" id="PF00106">
    <property type="entry name" value="adh_short"/>
    <property type="match status" value="1"/>
</dbReference>
<accession>A0A0K6S6G2</accession>
<evidence type="ECO:0000313" key="2">
    <source>
        <dbReference type="EMBL" id="CUC09167.1"/>
    </source>
</evidence>
<dbReference type="SUPFAM" id="SSF51735">
    <property type="entry name" value="NAD(P)-binding Rossmann-fold domains"/>
    <property type="match status" value="2"/>
</dbReference>
<dbReference type="VEuPathDB" id="CryptoDB:Cvel_16740"/>
<dbReference type="PANTHER" id="PTHR43313">
    <property type="entry name" value="SHORT-CHAIN DEHYDROGENASE/REDUCTASE FAMILY 9C"/>
    <property type="match status" value="1"/>
</dbReference>
<feature type="region of interest" description="Disordered" evidence="1">
    <location>
        <begin position="327"/>
        <end position="407"/>
    </location>
</feature>
<feature type="compositionally biased region" description="Basic and acidic residues" evidence="1">
    <location>
        <begin position="356"/>
        <end position="369"/>
    </location>
</feature>
<gene>
    <name evidence="2" type="ORF">Cvel_16740.t2.CR1</name>
</gene>
<feature type="compositionally biased region" description="Basic and acidic residues" evidence="1">
    <location>
        <begin position="328"/>
        <end position="349"/>
    </location>
</feature>
<dbReference type="InterPro" id="IPR036291">
    <property type="entry name" value="NAD(P)-bd_dom_sf"/>
</dbReference>
<protein>
    <recommendedName>
        <fullName evidence="3">Ketoreductase (KR) domain-containing protein</fullName>
    </recommendedName>
</protein>
<dbReference type="GO" id="GO:0008202">
    <property type="term" value="P:steroid metabolic process"/>
    <property type="evidence" value="ECO:0007669"/>
    <property type="project" value="TreeGrafter"/>
</dbReference>
<dbReference type="AlphaFoldDB" id="A0A0K6S6G2"/>
<proteinExistence type="predicted"/>
<dbReference type="GO" id="GO:0016491">
    <property type="term" value="F:oxidoreductase activity"/>
    <property type="evidence" value="ECO:0007669"/>
    <property type="project" value="TreeGrafter"/>
</dbReference>
<evidence type="ECO:0008006" key="3">
    <source>
        <dbReference type="Google" id="ProtNLM"/>
    </source>
</evidence>